<feature type="domain" description="SCAN box" evidence="3">
    <location>
        <begin position="231"/>
        <end position="319"/>
    </location>
</feature>
<dbReference type="Pfam" id="PF02023">
    <property type="entry name" value="SCAN"/>
    <property type="match status" value="1"/>
</dbReference>
<feature type="compositionally biased region" description="Basic and acidic residues" evidence="1">
    <location>
        <begin position="131"/>
        <end position="144"/>
    </location>
</feature>
<keyword evidence="5" id="KW-1185">Reference proteome</keyword>
<evidence type="ECO:0000313" key="4">
    <source>
        <dbReference type="EMBL" id="KAL2085805.1"/>
    </source>
</evidence>
<organism evidence="4 5">
    <name type="scientific">Coilia grayii</name>
    <name type="common">Gray's grenadier anchovy</name>
    <dbReference type="NCBI Taxonomy" id="363190"/>
    <lineage>
        <taxon>Eukaryota</taxon>
        <taxon>Metazoa</taxon>
        <taxon>Chordata</taxon>
        <taxon>Craniata</taxon>
        <taxon>Vertebrata</taxon>
        <taxon>Euteleostomi</taxon>
        <taxon>Actinopterygii</taxon>
        <taxon>Neopterygii</taxon>
        <taxon>Teleostei</taxon>
        <taxon>Clupei</taxon>
        <taxon>Clupeiformes</taxon>
        <taxon>Clupeoidei</taxon>
        <taxon>Engraulidae</taxon>
        <taxon>Coilinae</taxon>
        <taxon>Coilia</taxon>
    </lineage>
</organism>
<dbReference type="Gene3D" id="1.10.4020.10">
    <property type="entry name" value="DNA breaking-rejoining enzymes"/>
    <property type="match status" value="1"/>
</dbReference>
<evidence type="ECO:0000313" key="5">
    <source>
        <dbReference type="Proteomes" id="UP001591681"/>
    </source>
</evidence>
<evidence type="ECO:0000259" key="3">
    <source>
        <dbReference type="Pfam" id="PF02023"/>
    </source>
</evidence>
<feature type="region of interest" description="Disordered" evidence="1">
    <location>
        <begin position="332"/>
        <end position="368"/>
    </location>
</feature>
<sequence length="786" mass="88125">MASFVEAFVAEPSKEVLHNCTKEQLVLISDHYEVELSNKEKKTKSSLLMHLKSKLLDKGILTSAGLSVPNESPLSCTASEIRLKEIELQEKQMELDTAKLHAEREALAFKERELEKQLELKRLEFEREREREQLANEREARDAHTPSAPPFDITRNIKMVPPFSEQDVDRYFHHFERVAMSLKWPRETWTLLLQCVLVGRAQDVYSSLSIEQSLSYDIVKSAILRAYELVPEAYRQRFRSVKKPDEHTYVEFAREKEHLFNRWCGSQKADSMELLRQLVLLEEFKSCVPEAVATYLNEQKVSTLSEAAVLADEFVLTHKDLQRGWRGAQGGYRSPLFEGKPRASDVSTDPGSPPRSYPGSPQSSTDSPQSNTIICFFCKKVGHKVAQCYALKNAKPVALAVTFPFRSGATRSTEECRVSEVKGNNGEGYSPFITWGTVSLPGQFNGRPVRVLRDTGAAQSFLVEGVLPLSQKTATGSHVLVRGFDRFVKVALHHILFSSDLMTGNVVVGVCSTLPVSGVEFILGNDLARGTVWASHTTVPLPVVSTPPEPVGSWGHFERPSDLLPACERSSATLSAEIKSLTPVLFARCERSLNDVSVQVTEEFTTQSVQSVERVCVNCQNVCKTVQADSMFESDCVENVDTHVESIQPMAEPSADGSLLVNHGVCGEVCKSWTPARDVFSFLVPMFHSQSSLGQFVPSIRLTPLCWLFRSLYSLLTWLLGVVLWPSYFAWTSVSWSTECKFNQHYTVCHLLQQAVILVLAECVLVDCFKFLYTISMYIDHNPPGF</sequence>
<feature type="region of interest" description="Disordered" evidence="1">
    <location>
        <begin position="131"/>
        <end position="151"/>
    </location>
</feature>
<keyword evidence="2" id="KW-0812">Transmembrane</keyword>
<feature type="transmembrane region" description="Helical" evidence="2">
    <location>
        <begin position="712"/>
        <end position="731"/>
    </location>
</feature>
<dbReference type="InterPro" id="IPR021109">
    <property type="entry name" value="Peptidase_aspartic_dom_sf"/>
</dbReference>
<dbReference type="PANTHER" id="PTHR46888:SF13">
    <property type="entry name" value="RIBONUCLEASE H"/>
    <property type="match status" value="1"/>
</dbReference>
<protein>
    <recommendedName>
        <fullName evidence="3">SCAN box domain-containing protein</fullName>
    </recommendedName>
</protein>
<feature type="transmembrane region" description="Helical" evidence="2">
    <location>
        <begin position="751"/>
        <end position="773"/>
    </location>
</feature>
<proteinExistence type="predicted"/>
<dbReference type="SUPFAM" id="SSF50630">
    <property type="entry name" value="Acid proteases"/>
    <property type="match status" value="1"/>
</dbReference>
<comment type="caution">
    <text evidence="4">The sequence shown here is derived from an EMBL/GenBank/DDBJ whole genome shotgun (WGS) entry which is preliminary data.</text>
</comment>
<name>A0ABD1JF75_9TELE</name>
<gene>
    <name evidence="4" type="ORF">ACEWY4_019125</name>
</gene>
<dbReference type="InterPro" id="IPR003309">
    <property type="entry name" value="SCAN_dom"/>
</dbReference>
<dbReference type="InterPro" id="IPR038269">
    <property type="entry name" value="SCAN_sf"/>
</dbReference>
<evidence type="ECO:0000256" key="2">
    <source>
        <dbReference type="SAM" id="Phobius"/>
    </source>
</evidence>
<dbReference type="SUPFAM" id="SSF47353">
    <property type="entry name" value="Retrovirus capsid dimerization domain-like"/>
    <property type="match status" value="1"/>
</dbReference>
<keyword evidence="2" id="KW-1133">Transmembrane helix</keyword>
<dbReference type="AlphaFoldDB" id="A0ABD1JF75"/>
<evidence type="ECO:0000256" key="1">
    <source>
        <dbReference type="SAM" id="MobiDB-lite"/>
    </source>
</evidence>
<dbReference type="EMBL" id="JBHFQA010000016">
    <property type="protein sequence ID" value="KAL2085805.1"/>
    <property type="molecule type" value="Genomic_DNA"/>
</dbReference>
<keyword evidence="2" id="KW-0472">Membrane</keyword>
<dbReference type="PANTHER" id="PTHR46888">
    <property type="entry name" value="ZINC KNUCKLE DOMAINCONTAINING PROTEIN-RELATED"/>
    <property type="match status" value="1"/>
</dbReference>
<dbReference type="Proteomes" id="UP001591681">
    <property type="component" value="Unassembled WGS sequence"/>
</dbReference>
<reference evidence="4 5" key="1">
    <citation type="submission" date="2024-09" db="EMBL/GenBank/DDBJ databases">
        <title>A chromosome-level genome assembly of Gray's grenadier anchovy, Coilia grayii.</title>
        <authorList>
            <person name="Fu Z."/>
        </authorList>
    </citation>
    <scope>NUCLEOTIDE SEQUENCE [LARGE SCALE GENOMIC DNA]</scope>
    <source>
        <strain evidence="4">G4</strain>
        <tissue evidence="4">Muscle</tissue>
    </source>
</reference>
<accession>A0ABD1JF75</accession>